<keyword evidence="2" id="KW-1185">Reference proteome</keyword>
<evidence type="ECO:0000313" key="1">
    <source>
        <dbReference type="EMBL" id="WAI47437.1"/>
    </source>
</evidence>
<dbReference type="EMBL" id="CP113432">
    <property type="protein sequence ID" value="WAI47437.1"/>
    <property type="molecule type" value="Genomic_DNA"/>
</dbReference>
<proteinExistence type="predicted"/>
<dbReference type="Proteomes" id="UP001163624">
    <property type="component" value="Chromosome"/>
</dbReference>
<organism evidence="1 2">
    <name type="scientific">Pseudomonas triclosanedens</name>
    <dbReference type="NCBI Taxonomy" id="2961893"/>
    <lineage>
        <taxon>Bacteria</taxon>
        <taxon>Pseudomonadati</taxon>
        <taxon>Pseudomonadota</taxon>
        <taxon>Gammaproteobacteria</taxon>
        <taxon>Pseudomonadales</taxon>
        <taxon>Pseudomonadaceae</taxon>
        <taxon>Pseudomonas</taxon>
    </lineage>
</organism>
<accession>A0ABY6ZSC6</accession>
<evidence type="ECO:0000313" key="2">
    <source>
        <dbReference type="Proteomes" id="UP001163624"/>
    </source>
</evidence>
<gene>
    <name evidence="1" type="ORF">OU419_16815</name>
</gene>
<sequence>MIRAVRLVGQEKARAQLAAQGRSVDPVIRGALNATATAARRERYVRQLLGTFMRRQFLNDRMKIKRANTKRLNARVIPSSSGVLVLNYKSWGFDRINDTRGVIWVRGPHGKKVAAGFVNPSSKGKLPWATRSEKRTTTRSGRRRDYRYEWDRRRLAQGPSIAYWFKQLSGATTINWTNAFLQQEFERRMRRELAKYH</sequence>
<protein>
    <submittedName>
        <fullName evidence="1">Uncharacterized protein</fullName>
    </submittedName>
</protein>
<name>A0ABY6ZSC6_9PSED</name>
<dbReference type="RefSeq" id="WP_254473699.1">
    <property type="nucleotide sequence ID" value="NZ_CP113432.1"/>
</dbReference>
<reference evidence="1" key="1">
    <citation type="submission" date="2022-11" db="EMBL/GenBank/DDBJ databases">
        <title>Pseudomonas triclosanedens sp. nov., a triclosan degrader isolated from activated sludge.</title>
        <authorList>
            <person name="Yin Y."/>
            <person name="Lu Z."/>
        </authorList>
    </citation>
    <scope>NUCLEOTIDE SEQUENCE</scope>
    <source>
        <strain evidence="1">ZM23</strain>
    </source>
</reference>